<keyword evidence="6" id="KW-1185">Reference proteome</keyword>
<protein>
    <submittedName>
        <fullName evidence="5">Cell envelope-related transcriptional attenuator</fullName>
    </submittedName>
</protein>
<accession>D9SRZ5</accession>
<reference evidence="5 6" key="1">
    <citation type="submission" date="2010-08" db="EMBL/GenBank/DDBJ databases">
        <title>Complete sequence of Clostridium cellulovorans 743B.</title>
        <authorList>
            <consortium name="US DOE Joint Genome Institute"/>
            <person name="Lucas S."/>
            <person name="Copeland A."/>
            <person name="Lapidus A."/>
            <person name="Cheng J.-F."/>
            <person name="Bruce D."/>
            <person name="Goodwin L."/>
            <person name="Pitluck S."/>
            <person name="Chertkov O."/>
            <person name="Detter J.C."/>
            <person name="Han C."/>
            <person name="Tapia R."/>
            <person name="Land M."/>
            <person name="Hauser L."/>
            <person name="Chang Y.-J."/>
            <person name="Jeffries C."/>
            <person name="Kyrpides N."/>
            <person name="Ivanova N."/>
            <person name="Mikhailova N."/>
            <person name="Hemme C.L."/>
            <person name="Woyke T."/>
        </authorList>
    </citation>
    <scope>NUCLEOTIDE SEQUENCE [LARGE SCALE GENOMIC DNA]</scope>
    <source>
        <strain evidence="6">ATCC 35296 / DSM 3052 / OCM 3 / 743B</strain>
    </source>
</reference>
<proteinExistence type="inferred from homology"/>
<feature type="transmembrane region" description="Helical" evidence="2">
    <location>
        <begin position="21"/>
        <end position="39"/>
    </location>
</feature>
<organism evidence="5 6">
    <name type="scientific">Clostridium cellulovorans (strain ATCC 35296 / DSM 3052 / OCM 3 / 743B)</name>
    <dbReference type="NCBI Taxonomy" id="573061"/>
    <lineage>
        <taxon>Bacteria</taxon>
        <taxon>Bacillati</taxon>
        <taxon>Bacillota</taxon>
        <taxon>Clostridia</taxon>
        <taxon>Eubacteriales</taxon>
        <taxon>Clostridiaceae</taxon>
        <taxon>Clostridium</taxon>
    </lineage>
</organism>
<name>D9SRZ5_CLOC7</name>
<dbReference type="InterPro" id="IPR050922">
    <property type="entry name" value="LytR/CpsA/Psr_CW_biosynth"/>
</dbReference>
<dbReference type="EMBL" id="CP002160">
    <property type="protein sequence ID" value="ADL52442.1"/>
    <property type="molecule type" value="Genomic_DNA"/>
</dbReference>
<dbReference type="InterPro" id="IPR027381">
    <property type="entry name" value="LytR/CpsA/Psr_C"/>
</dbReference>
<keyword evidence="2" id="KW-1133">Transmembrane helix</keyword>
<feature type="domain" description="LytR/CpsA/Psr regulator C-terminal" evidence="4">
    <location>
        <begin position="344"/>
        <end position="392"/>
    </location>
</feature>
<dbReference type="PANTHER" id="PTHR33392">
    <property type="entry name" value="POLYISOPRENYL-TEICHOIC ACID--PEPTIDOGLYCAN TEICHOIC ACID TRANSFERASE TAGU"/>
    <property type="match status" value="1"/>
</dbReference>
<dbReference type="RefSeq" id="WP_010076632.1">
    <property type="nucleotide sequence ID" value="NC_014393.1"/>
</dbReference>
<dbReference type="Pfam" id="PF13399">
    <property type="entry name" value="LytR_C"/>
    <property type="match status" value="1"/>
</dbReference>
<evidence type="ECO:0000313" key="5">
    <source>
        <dbReference type="EMBL" id="ADL52442.1"/>
    </source>
</evidence>
<evidence type="ECO:0000259" key="3">
    <source>
        <dbReference type="Pfam" id="PF03816"/>
    </source>
</evidence>
<sequence length="437" mass="48253">MANNNDDVKGISTGRRILNSVLVLLMVLIVIGASGYGYIRSTATVISTSDKIAAINDIKPVEPVKRAIDKVNILVLGADYVEGETTDFSLRRTDTMMVVNYNPQTKKIFGVSIPRDTLVDYQGESVKINSINEKGGPKLTVPTVEDLLGIKINYYVMLDYEGFNAVIDAIGGVTVTTQYRMKYDDDLQDYHIDYQPGETIHLDGKGAETFFRWRKNNDGIPVGTKDAGGDLGRIENQRILLNAVAEKAASLFMVPKIPSILSTVIEHIATNMSADDIMDYGVAVASVGRSNIEFATLEGDTPEIQDGVTYPFVFKPYDEKNQIAIARLNNIPVEQVKNFDKANLKVNIINGTGISGLAGNLKSELTQNQGFQDQNVQVGNSNENINESVIEVYGLNESFGDIIKKEFMKTNIDKIVYLKSDTKEFDIVVKYGLDYKN</sequence>
<evidence type="ECO:0000259" key="4">
    <source>
        <dbReference type="Pfam" id="PF13399"/>
    </source>
</evidence>
<comment type="similarity">
    <text evidence="1">Belongs to the LytR/CpsA/Psr (LCP) family.</text>
</comment>
<dbReference type="Proteomes" id="UP000002730">
    <property type="component" value="Chromosome"/>
</dbReference>
<dbReference type="OrthoDB" id="305468at2"/>
<evidence type="ECO:0000256" key="1">
    <source>
        <dbReference type="ARBA" id="ARBA00006068"/>
    </source>
</evidence>
<dbReference type="eggNOG" id="COG1316">
    <property type="taxonomic scope" value="Bacteria"/>
</dbReference>
<dbReference type="PANTHER" id="PTHR33392:SF6">
    <property type="entry name" value="POLYISOPRENYL-TEICHOIC ACID--PEPTIDOGLYCAN TEICHOIC ACID TRANSFERASE TAGU"/>
    <property type="match status" value="1"/>
</dbReference>
<dbReference type="NCBIfam" id="TIGR00350">
    <property type="entry name" value="lytR_cpsA_psr"/>
    <property type="match status" value="1"/>
</dbReference>
<dbReference type="InterPro" id="IPR004474">
    <property type="entry name" value="LytR_CpsA_psr"/>
</dbReference>
<dbReference type="KEGG" id="ccb:Clocel_2745"/>
<evidence type="ECO:0000256" key="2">
    <source>
        <dbReference type="SAM" id="Phobius"/>
    </source>
</evidence>
<dbReference type="Pfam" id="PF03816">
    <property type="entry name" value="LytR_cpsA_psr"/>
    <property type="match status" value="1"/>
</dbReference>
<evidence type="ECO:0000313" key="6">
    <source>
        <dbReference type="Proteomes" id="UP000002730"/>
    </source>
</evidence>
<feature type="domain" description="Cell envelope-related transcriptional attenuator" evidence="3">
    <location>
        <begin position="92"/>
        <end position="249"/>
    </location>
</feature>
<dbReference type="AlphaFoldDB" id="D9SRZ5"/>
<dbReference type="Gene3D" id="3.40.630.190">
    <property type="entry name" value="LCP protein"/>
    <property type="match status" value="1"/>
</dbReference>
<dbReference type="HOGENOM" id="CLU_016455_5_2_9"/>
<dbReference type="STRING" id="573061.Clocel_2745"/>
<gene>
    <name evidence="5" type="ordered locus">Clocel_2745</name>
</gene>
<keyword evidence="2" id="KW-0812">Transmembrane</keyword>
<dbReference type="Gene3D" id="3.30.70.2390">
    <property type="match status" value="1"/>
</dbReference>
<keyword evidence="2" id="KW-0472">Membrane</keyword>